<keyword evidence="13 17" id="KW-0186">Copper</keyword>
<evidence type="ECO:0000256" key="2">
    <source>
        <dbReference type="ARBA" id="ARBA00004673"/>
    </source>
</evidence>
<dbReference type="PANTHER" id="PTHR10422:SF18">
    <property type="entry name" value="CYTOCHROME C OXIDASE SUBUNIT 1"/>
    <property type="match status" value="1"/>
</dbReference>
<name>A0A9X4R5N2_9BURK</name>
<feature type="transmembrane region" description="Helical" evidence="17">
    <location>
        <begin position="259"/>
        <end position="283"/>
    </location>
</feature>
<evidence type="ECO:0000256" key="8">
    <source>
        <dbReference type="ARBA" id="ARBA00022723"/>
    </source>
</evidence>
<comment type="caution">
    <text evidence="19">The sequence shown here is derived from an EMBL/GenBank/DDBJ whole genome shotgun (WGS) entry which is preliminary data.</text>
</comment>
<dbReference type="FunFam" id="1.20.210.10:FF:000004">
    <property type="entry name" value="Cytochrome c oxidase subunit 1"/>
    <property type="match status" value="1"/>
</dbReference>
<feature type="transmembrane region" description="Helical" evidence="17">
    <location>
        <begin position="50"/>
        <end position="73"/>
    </location>
</feature>
<dbReference type="SUPFAM" id="SSF81442">
    <property type="entry name" value="Cytochrome c oxidase subunit I-like"/>
    <property type="match status" value="1"/>
</dbReference>
<evidence type="ECO:0000256" key="5">
    <source>
        <dbReference type="ARBA" id="ARBA00022617"/>
    </source>
</evidence>
<dbReference type="PROSITE" id="PS00077">
    <property type="entry name" value="COX1_CUB"/>
    <property type="match status" value="1"/>
</dbReference>
<feature type="transmembrane region" description="Helical" evidence="17">
    <location>
        <begin position="295"/>
        <end position="319"/>
    </location>
</feature>
<evidence type="ECO:0000256" key="7">
    <source>
        <dbReference type="ARBA" id="ARBA00022692"/>
    </source>
</evidence>
<keyword evidence="4 16" id="KW-0813">Transport</keyword>
<evidence type="ECO:0000256" key="6">
    <source>
        <dbReference type="ARBA" id="ARBA00022660"/>
    </source>
</evidence>
<feature type="transmembrane region" description="Helical" evidence="17">
    <location>
        <begin position="401"/>
        <end position="424"/>
    </location>
</feature>
<dbReference type="InterPro" id="IPR023616">
    <property type="entry name" value="Cyt_c_oxase-like_su1_dom"/>
</dbReference>
<feature type="transmembrane region" description="Helical" evidence="17">
    <location>
        <begin position="480"/>
        <end position="502"/>
    </location>
</feature>
<feature type="transmembrane region" description="Helical" evidence="17">
    <location>
        <begin position="212"/>
        <end position="239"/>
    </location>
</feature>
<proteinExistence type="inferred from homology"/>
<evidence type="ECO:0000313" key="19">
    <source>
        <dbReference type="EMBL" id="MDG0863876.1"/>
    </source>
</evidence>
<comment type="subcellular location">
    <subcellularLocation>
        <location evidence="17">Cell membrane</location>
        <topology evidence="17">Multi-pass membrane protein</topology>
    </subcellularLocation>
    <subcellularLocation>
        <location evidence="1">Membrane</location>
        <topology evidence="1">Multi-pass membrane protein</topology>
    </subcellularLocation>
</comment>
<evidence type="ECO:0000256" key="1">
    <source>
        <dbReference type="ARBA" id="ARBA00004141"/>
    </source>
</evidence>
<organism evidence="19 20">
    <name type="scientific">Pelomonas aquatica</name>
    <dbReference type="NCBI Taxonomy" id="431058"/>
    <lineage>
        <taxon>Bacteria</taxon>
        <taxon>Pseudomonadati</taxon>
        <taxon>Pseudomonadota</taxon>
        <taxon>Betaproteobacteria</taxon>
        <taxon>Burkholderiales</taxon>
        <taxon>Sphaerotilaceae</taxon>
        <taxon>Roseateles</taxon>
    </lineage>
</organism>
<dbReference type="InterPro" id="IPR023615">
    <property type="entry name" value="Cyt_c_Oxase_su1_BS"/>
</dbReference>
<evidence type="ECO:0000256" key="15">
    <source>
        <dbReference type="ARBA" id="ARBA00047816"/>
    </source>
</evidence>
<keyword evidence="8 17" id="KW-0479">Metal-binding</keyword>
<feature type="transmembrane region" description="Helical" evidence="17">
    <location>
        <begin position="176"/>
        <end position="200"/>
    </location>
</feature>
<dbReference type="GO" id="GO:0005886">
    <property type="term" value="C:plasma membrane"/>
    <property type="evidence" value="ECO:0007669"/>
    <property type="project" value="UniProtKB-SubCell"/>
</dbReference>
<dbReference type="EC" id="7.1.1.9" evidence="17"/>
<evidence type="ECO:0000256" key="9">
    <source>
        <dbReference type="ARBA" id="ARBA00022967"/>
    </source>
</evidence>
<evidence type="ECO:0000256" key="11">
    <source>
        <dbReference type="ARBA" id="ARBA00022989"/>
    </source>
</evidence>
<keyword evidence="11 17" id="KW-1133">Transmembrane helix</keyword>
<keyword evidence="12 17" id="KW-0408">Iron</keyword>
<evidence type="ECO:0000256" key="4">
    <source>
        <dbReference type="ARBA" id="ARBA00022448"/>
    </source>
</evidence>
<accession>A0A9X4R5N2</accession>
<dbReference type="InterPro" id="IPR033944">
    <property type="entry name" value="Cyt_c_oxase_su1_dom"/>
</dbReference>
<feature type="transmembrane region" description="Helical" evidence="17">
    <location>
        <begin position="331"/>
        <end position="353"/>
    </location>
</feature>
<evidence type="ECO:0000256" key="13">
    <source>
        <dbReference type="ARBA" id="ARBA00023008"/>
    </source>
</evidence>
<reference evidence="19" key="1">
    <citation type="submission" date="2019-02" db="EMBL/GenBank/DDBJ databases">
        <title>Draft genome of the type strain Pelomonas aquatica CCUG 52575T.</title>
        <authorList>
            <person name="Gomila M."/>
            <person name="Lalucat J."/>
        </authorList>
    </citation>
    <scope>NUCLEOTIDE SEQUENCE</scope>
    <source>
        <strain evidence="19">CCUG 52575</strain>
    </source>
</reference>
<dbReference type="GO" id="GO:0045277">
    <property type="term" value="C:respiratory chain complex IV"/>
    <property type="evidence" value="ECO:0007669"/>
    <property type="project" value="InterPro"/>
</dbReference>
<feature type="transmembrane region" description="Helical" evidence="17">
    <location>
        <begin position="440"/>
        <end position="460"/>
    </location>
</feature>
<evidence type="ECO:0000256" key="14">
    <source>
        <dbReference type="ARBA" id="ARBA00023136"/>
    </source>
</evidence>
<dbReference type="GO" id="GO:0009060">
    <property type="term" value="P:aerobic respiration"/>
    <property type="evidence" value="ECO:0007669"/>
    <property type="project" value="InterPro"/>
</dbReference>
<evidence type="ECO:0000256" key="12">
    <source>
        <dbReference type="ARBA" id="ARBA00023004"/>
    </source>
</evidence>
<dbReference type="EMBL" id="SGUG01000023">
    <property type="protein sequence ID" value="MDG0863876.1"/>
    <property type="molecule type" value="Genomic_DNA"/>
</dbReference>
<protein>
    <recommendedName>
        <fullName evidence="17">Cytochrome c oxidase subunit 1</fullName>
        <ecNumber evidence="17">7.1.1.9</ecNumber>
    </recommendedName>
</protein>
<gene>
    <name evidence="19" type="primary">ctaD</name>
    <name evidence="19" type="ORF">EXJ73_15540</name>
</gene>
<evidence type="ECO:0000256" key="17">
    <source>
        <dbReference type="RuleBase" id="RU363061"/>
    </source>
</evidence>
<sequence>MSAVLPPHGAVGGHGGHAGDHAHDDHHDHHAPTGWRRWVFATNHKDIGTLYLLFSFAMLMVGGVLALCIRAELFQPGLQFFNPELFNQFTTMHGLIMVFGAIMPAFVGFANWMIPLQIGASDMAFARMNNFSFWLLIPAAIMLVASFFMPGGAPAAGWTLYAPLTLQMGPSMDAGIFAMHIMGASSIMGSINIIVTILNMRAPGMTLMKMPMFAWTWLITAYLLIAVMPVLAGAITMTLTDRHFGTAFFNPAGGGDPVMYQHIFWFFGHPEVYIMILPAFGIVSQIVPAFARKKLFGYASMVYATASIAILSFIVWAHHMFATGMPVTGQLFFMYATMLIAVPTGVKIFNWLATMWRGSMTFETPMLFAVGFIFVFTMGGFTGLILAMAPIDIQLQDTYYVVAHFHYVLVAGSLYALFAGVYYWGPKWTGVMYSETRGKIHFWGSLIFFNVTFFPMHFLGLAGMPRRYADYPMQFADFNAIASIGAFGFGLMQVYFFLFVVVPMMRGKGEKAAQKPWEAAEGLEWEVPSPAPFHTFEEPPKLNAAATKIVA</sequence>
<feature type="transmembrane region" description="Helical" evidence="17">
    <location>
        <begin position="93"/>
        <end position="112"/>
    </location>
</feature>
<dbReference type="InterPro" id="IPR036927">
    <property type="entry name" value="Cyt_c_oxase-like_su1_sf"/>
</dbReference>
<keyword evidence="5 16" id="KW-0349">Heme</keyword>
<comment type="catalytic activity">
    <reaction evidence="15 17">
        <text>4 Fe(II)-[cytochrome c] + O2 + 8 H(+)(in) = 4 Fe(III)-[cytochrome c] + 2 H2O + 4 H(+)(out)</text>
        <dbReference type="Rhea" id="RHEA:11436"/>
        <dbReference type="Rhea" id="RHEA-COMP:10350"/>
        <dbReference type="Rhea" id="RHEA-COMP:14399"/>
        <dbReference type="ChEBI" id="CHEBI:15377"/>
        <dbReference type="ChEBI" id="CHEBI:15378"/>
        <dbReference type="ChEBI" id="CHEBI:15379"/>
        <dbReference type="ChEBI" id="CHEBI:29033"/>
        <dbReference type="ChEBI" id="CHEBI:29034"/>
        <dbReference type="EC" id="7.1.1.9"/>
    </reaction>
</comment>
<keyword evidence="20" id="KW-1185">Reference proteome</keyword>
<feature type="domain" description="Cytochrome oxidase subunit I profile" evidence="18">
    <location>
        <begin position="29"/>
        <end position="543"/>
    </location>
</feature>
<dbReference type="RefSeq" id="WP_268148953.1">
    <property type="nucleotide sequence ID" value="NZ_JAPPUW010000005.1"/>
</dbReference>
<dbReference type="GO" id="GO:0004129">
    <property type="term" value="F:cytochrome-c oxidase activity"/>
    <property type="evidence" value="ECO:0007669"/>
    <property type="project" value="UniProtKB-EC"/>
</dbReference>
<dbReference type="NCBIfam" id="TIGR02891">
    <property type="entry name" value="CtaD_CoxA"/>
    <property type="match status" value="1"/>
</dbReference>
<comment type="function">
    <text evidence="17">Cytochrome c oxidase is the component of the respiratory chain that catalyzes the reduction of oxygen to water. Subunits 1-3 form the functional core of the enzyme complex. CO I is the catalytic subunit of the enzyme. Electrons originating in cytochrome c are transferred via the copper A center of subunit 2 and heme A of subunit 1 to the bimetallic center formed by heme A3 and copper B.</text>
</comment>
<evidence type="ECO:0000256" key="16">
    <source>
        <dbReference type="RuleBase" id="RU000370"/>
    </source>
</evidence>
<dbReference type="GO" id="GO:0015990">
    <property type="term" value="P:electron transport coupled proton transport"/>
    <property type="evidence" value="ECO:0007669"/>
    <property type="project" value="InterPro"/>
</dbReference>
<evidence type="ECO:0000313" key="20">
    <source>
        <dbReference type="Proteomes" id="UP001152766"/>
    </source>
</evidence>
<dbReference type="PANTHER" id="PTHR10422">
    <property type="entry name" value="CYTOCHROME C OXIDASE SUBUNIT 1"/>
    <property type="match status" value="1"/>
</dbReference>
<keyword evidence="17" id="KW-1003">Cell membrane</keyword>
<dbReference type="PROSITE" id="PS50855">
    <property type="entry name" value="COX1"/>
    <property type="match status" value="1"/>
</dbReference>
<dbReference type="GO" id="GO:0046872">
    <property type="term" value="F:metal ion binding"/>
    <property type="evidence" value="ECO:0007669"/>
    <property type="project" value="UniProtKB-KW"/>
</dbReference>
<feature type="transmembrane region" description="Helical" evidence="17">
    <location>
        <begin position="133"/>
        <end position="156"/>
    </location>
</feature>
<dbReference type="Gene3D" id="1.20.210.10">
    <property type="entry name" value="Cytochrome c oxidase-like, subunit I domain"/>
    <property type="match status" value="1"/>
</dbReference>
<dbReference type="Proteomes" id="UP001152766">
    <property type="component" value="Unassembled WGS sequence"/>
</dbReference>
<dbReference type="CDD" id="cd01663">
    <property type="entry name" value="Cyt_c_Oxidase_I"/>
    <property type="match status" value="1"/>
</dbReference>
<comment type="similarity">
    <text evidence="3 16">Belongs to the heme-copper respiratory oxidase family.</text>
</comment>
<keyword evidence="9" id="KW-1278">Translocase</keyword>
<dbReference type="GO" id="GO:0022904">
    <property type="term" value="P:respiratory electron transport chain"/>
    <property type="evidence" value="ECO:0007669"/>
    <property type="project" value="TreeGrafter"/>
</dbReference>
<keyword evidence="14 17" id="KW-0472">Membrane</keyword>
<dbReference type="PRINTS" id="PR01165">
    <property type="entry name" value="CYCOXIDASEI"/>
</dbReference>
<dbReference type="InterPro" id="IPR014241">
    <property type="entry name" value="Cyt_c_oxidase_su1_bac"/>
</dbReference>
<comment type="pathway">
    <text evidence="2 17">Energy metabolism; oxidative phosphorylation.</text>
</comment>
<dbReference type="GO" id="GO:0020037">
    <property type="term" value="F:heme binding"/>
    <property type="evidence" value="ECO:0007669"/>
    <property type="project" value="InterPro"/>
</dbReference>
<evidence type="ECO:0000256" key="10">
    <source>
        <dbReference type="ARBA" id="ARBA00022982"/>
    </source>
</evidence>
<keyword evidence="10 16" id="KW-0249">Electron transport</keyword>
<keyword evidence="6 16" id="KW-0679">Respiratory chain</keyword>
<dbReference type="InterPro" id="IPR000883">
    <property type="entry name" value="Cyt_C_Oxase_1"/>
</dbReference>
<evidence type="ECO:0000259" key="18">
    <source>
        <dbReference type="PROSITE" id="PS50855"/>
    </source>
</evidence>
<feature type="transmembrane region" description="Helical" evidence="17">
    <location>
        <begin position="365"/>
        <end position="389"/>
    </location>
</feature>
<dbReference type="Pfam" id="PF00115">
    <property type="entry name" value="COX1"/>
    <property type="match status" value="1"/>
</dbReference>
<dbReference type="AlphaFoldDB" id="A0A9X4R5N2"/>
<keyword evidence="7 16" id="KW-0812">Transmembrane</keyword>
<evidence type="ECO:0000256" key="3">
    <source>
        <dbReference type="ARBA" id="ARBA00009578"/>
    </source>
</evidence>